<evidence type="ECO:0000256" key="1">
    <source>
        <dbReference type="SAM" id="MobiDB-lite"/>
    </source>
</evidence>
<feature type="region of interest" description="Disordered" evidence="1">
    <location>
        <begin position="1"/>
        <end position="23"/>
    </location>
</feature>
<feature type="compositionally biased region" description="Basic and acidic residues" evidence="1">
    <location>
        <begin position="1"/>
        <end position="11"/>
    </location>
</feature>
<comment type="caution">
    <text evidence="2">The sequence shown here is derived from an EMBL/GenBank/DDBJ whole genome shotgun (WGS) entry which is preliminary data.</text>
</comment>
<dbReference type="RefSeq" id="WP_249493355.1">
    <property type="nucleotide sequence ID" value="NZ_JAMCCK010000081.1"/>
</dbReference>
<organism evidence="2 3">
    <name type="scientific">Streptomyces lavenduligriseus</name>
    <dbReference type="NCBI Taxonomy" id="67315"/>
    <lineage>
        <taxon>Bacteria</taxon>
        <taxon>Bacillati</taxon>
        <taxon>Actinomycetota</taxon>
        <taxon>Actinomycetes</taxon>
        <taxon>Kitasatosporales</taxon>
        <taxon>Streptomycetaceae</taxon>
        <taxon>Streptomyces</taxon>
    </lineage>
</organism>
<sequence>MRAAPGEDARGRRCGTGAQPLREEDGTALAGGLLSAMAASAALPGSHLLVLHAVDDAAPNGTGLQWCRAAMNDAGEQPAL</sequence>
<reference evidence="2 3" key="1">
    <citation type="submission" date="2022-05" db="EMBL/GenBank/DDBJ databases">
        <title>Genome Resource of Streptomyces lavenduligriseus GA1-1, a Strain with Broad-Spectrum Antifungal Activity against Phytopathogenic Fungi.</title>
        <authorList>
            <person name="Qi D."/>
        </authorList>
    </citation>
    <scope>NUCLEOTIDE SEQUENCE [LARGE SCALE GENOMIC DNA]</scope>
    <source>
        <strain evidence="2 3">GA1-1</strain>
    </source>
</reference>
<protein>
    <submittedName>
        <fullName evidence="2">Uncharacterized protein</fullName>
    </submittedName>
</protein>
<dbReference type="Proteomes" id="UP001202052">
    <property type="component" value="Unassembled WGS sequence"/>
</dbReference>
<dbReference type="EMBL" id="JAMCCK010000081">
    <property type="protein sequence ID" value="MCL3998786.1"/>
    <property type="molecule type" value="Genomic_DNA"/>
</dbReference>
<evidence type="ECO:0000313" key="3">
    <source>
        <dbReference type="Proteomes" id="UP001202052"/>
    </source>
</evidence>
<evidence type="ECO:0000313" key="2">
    <source>
        <dbReference type="EMBL" id="MCL3998786.1"/>
    </source>
</evidence>
<keyword evidence="3" id="KW-1185">Reference proteome</keyword>
<name>A0ABT0P5X8_9ACTN</name>
<gene>
    <name evidence="2" type="ORF">M4438_35705</name>
</gene>
<proteinExistence type="predicted"/>
<accession>A0ABT0P5X8</accession>